<proteinExistence type="predicted"/>
<name>A0ABP0E384_9PEZI</name>
<comment type="caution">
    <text evidence="3">The sequence shown here is derived from an EMBL/GenBank/DDBJ whole genome shotgun (WGS) entry which is preliminary data.</text>
</comment>
<keyword evidence="4" id="KW-1185">Reference proteome</keyword>
<feature type="transmembrane region" description="Helical" evidence="2">
    <location>
        <begin position="25"/>
        <end position="47"/>
    </location>
</feature>
<protein>
    <submittedName>
        <fullName evidence="3">Uncharacterized protein</fullName>
    </submittedName>
</protein>
<dbReference type="EMBL" id="CAWUON010000117">
    <property type="protein sequence ID" value="CAK7273632.1"/>
    <property type="molecule type" value="Genomic_DNA"/>
</dbReference>
<gene>
    <name evidence="3" type="ORF">SEPCBS119000_005759</name>
</gene>
<accession>A0ABP0E384</accession>
<sequence>MGEFDWFLKIGATKEAVAVLNDQPVLFYILIAALVAIALECVLIWYIHHATKKPEQNKKKEKAGAAKKTPDKK</sequence>
<keyword evidence="2" id="KW-1133">Transmembrane helix</keyword>
<organism evidence="3 4">
    <name type="scientific">Sporothrix epigloea</name>
    <dbReference type="NCBI Taxonomy" id="1892477"/>
    <lineage>
        <taxon>Eukaryota</taxon>
        <taxon>Fungi</taxon>
        <taxon>Dikarya</taxon>
        <taxon>Ascomycota</taxon>
        <taxon>Pezizomycotina</taxon>
        <taxon>Sordariomycetes</taxon>
        <taxon>Sordariomycetidae</taxon>
        <taxon>Ophiostomatales</taxon>
        <taxon>Ophiostomataceae</taxon>
        <taxon>Sporothrix</taxon>
    </lineage>
</organism>
<feature type="region of interest" description="Disordered" evidence="1">
    <location>
        <begin position="53"/>
        <end position="73"/>
    </location>
</feature>
<evidence type="ECO:0000313" key="4">
    <source>
        <dbReference type="Proteomes" id="UP001642502"/>
    </source>
</evidence>
<evidence type="ECO:0000256" key="2">
    <source>
        <dbReference type="SAM" id="Phobius"/>
    </source>
</evidence>
<reference evidence="3 4" key="1">
    <citation type="submission" date="2024-01" db="EMBL/GenBank/DDBJ databases">
        <authorList>
            <person name="Allen C."/>
            <person name="Tagirdzhanova G."/>
        </authorList>
    </citation>
    <scope>NUCLEOTIDE SEQUENCE [LARGE SCALE GENOMIC DNA]</scope>
    <source>
        <strain evidence="3 4">CBS 119000</strain>
    </source>
</reference>
<evidence type="ECO:0000313" key="3">
    <source>
        <dbReference type="EMBL" id="CAK7273632.1"/>
    </source>
</evidence>
<keyword evidence="2" id="KW-0812">Transmembrane</keyword>
<keyword evidence="2" id="KW-0472">Membrane</keyword>
<evidence type="ECO:0000256" key="1">
    <source>
        <dbReference type="SAM" id="MobiDB-lite"/>
    </source>
</evidence>
<dbReference type="Proteomes" id="UP001642502">
    <property type="component" value="Unassembled WGS sequence"/>
</dbReference>